<dbReference type="PROSITE" id="PS51459">
    <property type="entry name" value="FIDO"/>
    <property type="match status" value="1"/>
</dbReference>
<organism evidence="2 3">
    <name type="scientific">Isoptericola dokdonensis DS-3</name>
    <dbReference type="NCBI Taxonomy" id="1300344"/>
    <lineage>
        <taxon>Bacteria</taxon>
        <taxon>Bacillati</taxon>
        <taxon>Actinomycetota</taxon>
        <taxon>Actinomycetes</taxon>
        <taxon>Micrococcales</taxon>
        <taxon>Promicromonosporaceae</taxon>
        <taxon>Isoptericola</taxon>
    </lineage>
</organism>
<dbReference type="Proteomes" id="UP000076794">
    <property type="component" value="Chromosome"/>
</dbReference>
<dbReference type="KEGG" id="ido:I598_1216"/>
<reference evidence="2 3" key="1">
    <citation type="submission" date="2016-01" db="EMBL/GenBank/DDBJ databases">
        <title>Complete genome sequence of a soil Actinobacterium, Isoptericola dokdonensis DS-3.</title>
        <authorList>
            <person name="Kwon S.-K."/>
            <person name="Kim J.F."/>
        </authorList>
    </citation>
    <scope>NUCLEOTIDE SEQUENCE [LARGE SCALE GENOMIC DNA]</scope>
    <source>
        <strain evidence="2 3">DS-3</strain>
    </source>
</reference>
<protein>
    <submittedName>
        <fullName evidence="2">Toxin Doc</fullName>
    </submittedName>
</protein>
<dbReference type="InterPro" id="IPR003812">
    <property type="entry name" value="Fido"/>
</dbReference>
<dbReference type="PATRIC" id="fig|1300344.3.peg.1217"/>
<dbReference type="InterPro" id="IPR053737">
    <property type="entry name" value="Type_II_TA_Toxin"/>
</dbReference>
<dbReference type="Gene3D" id="1.20.120.1870">
    <property type="entry name" value="Fic/DOC protein, Fido domain"/>
    <property type="match status" value="1"/>
</dbReference>
<dbReference type="EMBL" id="CP014209">
    <property type="protein sequence ID" value="ANC30777.1"/>
    <property type="molecule type" value="Genomic_DNA"/>
</dbReference>
<evidence type="ECO:0000313" key="3">
    <source>
        <dbReference type="Proteomes" id="UP000076794"/>
    </source>
</evidence>
<evidence type="ECO:0000313" key="2">
    <source>
        <dbReference type="EMBL" id="ANC30777.1"/>
    </source>
</evidence>
<gene>
    <name evidence="2" type="primary">doc</name>
    <name evidence="2" type="ORF">I598_1216</name>
</gene>
<dbReference type="Pfam" id="PF02661">
    <property type="entry name" value="Fic"/>
    <property type="match status" value="1"/>
</dbReference>
<name>A0A168F1I4_9MICO</name>
<feature type="domain" description="Fido" evidence="1">
    <location>
        <begin position="1"/>
        <end position="117"/>
    </location>
</feature>
<accession>A0A168F1I4</accession>
<evidence type="ECO:0000259" key="1">
    <source>
        <dbReference type="PROSITE" id="PS51459"/>
    </source>
</evidence>
<dbReference type="RefSeq" id="WP_068202145.1">
    <property type="nucleotide sequence ID" value="NZ_CP014209.1"/>
</dbReference>
<sequence length="127" mass="13974">MTALPTHADTLAICRRFGWHEREPGALLHVLSRPAGRQFGVELFPGVHAKAAALMDTVNRLHPLVDGNKRLSWILVLRTYQLAGLHIEADDDQAEVFVLTVAGPHLSVERIAEWLADHCQSGPSIKG</sequence>
<keyword evidence="3" id="KW-1185">Reference proteome</keyword>
<proteinExistence type="predicted"/>
<dbReference type="AlphaFoldDB" id="A0A168F1I4"/>